<evidence type="ECO:0000313" key="2">
    <source>
        <dbReference type="EMBL" id="ADN12439.1"/>
    </source>
</evidence>
<dbReference type="Proteomes" id="UP000008206">
    <property type="component" value="Chromosome"/>
</dbReference>
<dbReference type="EMBL" id="CP002198">
    <property type="protein sequence ID" value="ADN12439.1"/>
    <property type="molecule type" value="Genomic_DNA"/>
</dbReference>
<evidence type="ECO:0000259" key="1">
    <source>
        <dbReference type="Pfam" id="PF05168"/>
    </source>
</evidence>
<proteinExistence type="predicted"/>
<gene>
    <name evidence="2" type="ordered locus">Cyan7822_0394</name>
</gene>
<evidence type="ECO:0000313" key="3">
    <source>
        <dbReference type="Proteomes" id="UP000008206"/>
    </source>
</evidence>
<name>E0U6A3_GLOV7</name>
<accession>E0U6A3</accession>
<dbReference type="STRING" id="497965.Cyan7822_0394"/>
<dbReference type="OrthoDB" id="1493607at2"/>
<organism evidence="2 3">
    <name type="scientific">Gloeothece verrucosa (strain PCC 7822)</name>
    <name type="common">Cyanothece sp. (strain PCC 7822)</name>
    <dbReference type="NCBI Taxonomy" id="497965"/>
    <lineage>
        <taxon>Bacteria</taxon>
        <taxon>Bacillati</taxon>
        <taxon>Cyanobacteriota</taxon>
        <taxon>Cyanophyceae</taxon>
        <taxon>Oscillatoriophycideae</taxon>
        <taxon>Chroococcales</taxon>
        <taxon>Aphanothecaceae</taxon>
        <taxon>Gloeothece</taxon>
        <taxon>Gloeothece verrucosa</taxon>
    </lineage>
</organism>
<sequence length="55" mass="6068">MSPNTYQEWLNVALERIADAEAIHKHNPNAIGAVYMAGYAIECSLKALLQKKAIP</sequence>
<protein>
    <recommendedName>
        <fullName evidence="1">HEPN domain-containing protein</fullName>
    </recommendedName>
</protein>
<keyword evidence="3" id="KW-1185">Reference proteome</keyword>
<reference evidence="3" key="1">
    <citation type="journal article" date="2011" name="MBio">
        <title>Novel metabolic attributes of the genus Cyanothece, comprising a group of unicellular nitrogen-fixing Cyanobacteria.</title>
        <authorList>
            <person name="Bandyopadhyay A."/>
            <person name="Elvitigala T."/>
            <person name="Welsh E."/>
            <person name="Stockel J."/>
            <person name="Liberton M."/>
            <person name="Min H."/>
            <person name="Sherman L.A."/>
            <person name="Pakrasi H.B."/>
        </authorList>
    </citation>
    <scope>NUCLEOTIDE SEQUENCE [LARGE SCALE GENOMIC DNA]</scope>
    <source>
        <strain evidence="3">PCC 7822</strain>
    </source>
</reference>
<feature type="domain" description="HEPN" evidence="1">
    <location>
        <begin position="6"/>
        <end position="54"/>
    </location>
</feature>
<dbReference type="RefSeq" id="WP_013320549.1">
    <property type="nucleotide sequence ID" value="NC_014501.1"/>
</dbReference>
<dbReference type="KEGG" id="cyj:Cyan7822_0394"/>
<dbReference type="InterPro" id="IPR007842">
    <property type="entry name" value="HEPN_dom"/>
</dbReference>
<dbReference type="HOGENOM" id="CLU_3024546_0_0_3"/>
<dbReference type="AlphaFoldDB" id="E0U6A3"/>
<dbReference type="Pfam" id="PF05168">
    <property type="entry name" value="HEPN"/>
    <property type="match status" value="1"/>
</dbReference>